<gene>
    <name evidence="2" type="ORF">AAT19DRAFT_14297</name>
</gene>
<dbReference type="AlphaFoldDB" id="A0A2T0AB88"/>
<feature type="compositionally biased region" description="Basic and acidic residues" evidence="1">
    <location>
        <begin position="51"/>
        <end position="68"/>
    </location>
</feature>
<feature type="compositionally biased region" description="Basic and acidic residues" evidence="1">
    <location>
        <begin position="1"/>
        <end position="10"/>
    </location>
</feature>
<comment type="caution">
    <text evidence="2">The sequence shown here is derived from an EMBL/GenBank/DDBJ whole genome shotgun (WGS) entry which is preliminary data.</text>
</comment>
<name>A0A2T0AB88_RHOTO</name>
<evidence type="ECO:0000256" key="1">
    <source>
        <dbReference type="SAM" id="MobiDB-lite"/>
    </source>
</evidence>
<reference evidence="2 3" key="1">
    <citation type="journal article" date="2018" name="Elife">
        <title>Functional genomics of lipid metabolism in the oleaginous yeast Rhodosporidium toruloides.</title>
        <authorList>
            <person name="Coradetti S.T."/>
            <person name="Pinel D."/>
            <person name="Geiselman G."/>
            <person name="Ito M."/>
            <person name="Mondo S."/>
            <person name="Reilly M.C."/>
            <person name="Cheng Y.F."/>
            <person name="Bauer S."/>
            <person name="Grigoriev I."/>
            <person name="Gladden J.M."/>
            <person name="Simmons B.A."/>
            <person name="Brem R."/>
            <person name="Arkin A.P."/>
            <person name="Skerker J.M."/>
        </authorList>
    </citation>
    <scope>NUCLEOTIDE SEQUENCE [LARGE SCALE GENOMIC DNA]</scope>
    <source>
        <strain evidence="2 3">NBRC 0880</strain>
    </source>
</reference>
<accession>A0A2T0AB88</accession>
<feature type="non-terminal residue" evidence="2">
    <location>
        <position position="117"/>
    </location>
</feature>
<protein>
    <submittedName>
        <fullName evidence="2">Uncharacterized protein</fullName>
    </submittedName>
</protein>
<sequence>MRLTDADRLVGRRVARTATPVSPPGASSTPSVHLSLLPPLPHAADSLADGRTARSPEDQGRESEHEGQDGAEEGVDAVQEVEGGERQFERVGAAKSRPRTGLSHRPFPSSLSCCRSL</sequence>
<dbReference type="Proteomes" id="UP000239560">
    <property type="component" value="Unassembled WGS sequence"/>
</dbReference>
<dbReference type="EMBL" id="LCTV02000005">
    <property type="protein sequence ID" value="PRQ75275.1"/>
    <property type="molecule type" value="Genomic_DNA"/>
</dbReference>
<proteinExistence type="predicted"/>
<organism evidence="2 3">
    <name type="scientific">Rhodotorula toruloides</name>
    <name type="common">Yeast</name>
    <name type="synonym">Rhodosporidium toruloides</name>
    <dbReference type="NCBI Taxonomy" id="5286"/>
    <lineage>
        <taxon>Eukaryota</taxon>
        <taxon>Fungi</taxon>
        <taxon>Dikarya</taxon>
        <taxon>Basidiomycota</taxon>
        <taxon>Pucciniomycotina</taxon>
        <taxon>Microbotryomycetes</taxon>
        <taxon>Sporidiobolales</taxon>
        <taxon>Sporidiobolaceae</taxon>
        <taxon>Rhodotorula</taxon>
    </lineage>
</organism>
<evidence type="ECO:0000313" key="3">
    <source>
        <dbReference type="Proteomes" id="UP000239560"/>
    </source>
</evidence>
<feature type="compositionally biased region" description="Low complexity" evidence="1">
    <location>
        <begin position="33"/>
        <end position="49"/>
    </location>
</feature>
<feature type="region of interest" description="Disordered" evidence="1">
    <location>
        <begin position="1"/>
        <end position="117"/>
    </location>
</feature>
<evidence type="ECO:0000313" key="2">
    <source>
        <dbReference type="EMBL" id="PRQ75275.1"/>
    </source>
</evidence>